<evidence type="ECO:0000313" key="3">
    <source>
        <dbReference type="EMBL" id="KAF8820502.1"/>
    </source>
</evidence>
<evidence type="ECO:0000256" key="1">
    <source>
        <dbReference type="ARBA" id="ARBA00010048"/>
    </source>
</evidence>
<dbReference type="InterPro" id="IPR009053">
    <property type="entry name" value="Prefoldin"/>
</dbReference>
<gene>
    <name evidence="3" type="ORF">IE077_003110</name>
</gene>
<feature type="coiled-coil region" evidence="2">
    <location>
        <begin position="26"/>
        <end position="53"/>
    </location>
</feature>
<protein>
    <submittedName>
        <fullName evidence="3">Prefoldin, alpha subunit protein</fullName>
    </submittedName>
</protein>
<organism evidence="3 4">
    <name type="scientific">Cardiosporidium cionae</name>
    <dbReference type="NCBI Taxonomy" id="476202"/>
    <lineage>
        <taxon>Eukaryota</taxon>
        <taxon>Sar</taxon>
        <taxon>Alveolata</taxon>
        <taxon>Apicomplexa</taxon>
        <taxon>Aconoidasida</taxon>
        <taxon>Nephromycida</taxon>
        <taxon>Cardiosporidium</taxon>
    </lineage>
</organism>
<evidence type="ECO:0000256" key="2">
    <source>
        <dbReference type="SAM" id="Coils"/>
    </source>
</evidence>
<dbReference type="Gene3D" id="1.10.287.370">
    <property type="match status" value="1"/>
</dbReference>
<name>A0ABQ7J942_9APIC</name>
<keyword evidence="4" id="KW-1185">Reference proteome</keyword>
<accession>A0ABQ7J942</accession>
<dbReference type="InterPro" id="IPR011599">
    <property type="entry name" value="PFD_alpha_archaea"/>
</dbReference>
<keyword evidence="2" id="KW-0175">Coiled coil</keyword>
<dbReference type="PANTHER" id="PTHR12674">
    <property type="entry name" value="PREFOLDIN SUBUNIT 5"/>
    <property type="match status" value="1"/>
</dbReference>
<dbReference type="InterPro" id="IPR004127">
    <property type="entry name" value="Prefoldin_subunit_alpha"/>
</dbReference>
<evidence type="ECO:0000313" key="4">
    <source>
        <dbReference type="Proteomes" id="UP000823046"/>
    </source>
</evidence>
<proteinExistence type="inferred from homology"/>
<dbReference type="NCBIfam" id="TIGR00293">
    <property type="entry name" value="prefoldin subunit alpha"/>
    <property type="match status" value="1"/>
</dbReference>
<dbReference type="PANTHER" id="PTHR12674:SF2">
    <property type="entry name" value="PREFOLDIN SUBUNIT 5"/>
    <property type="match status" value="1"/>
</dbReference>
<dbReference type="EMBL" id="JADAQX010000369">
    <property type="protein sequence ID" value="KAF8820502.1"/>
    <property type="molecule type" value="Genomic_DNA"/>
</dbReference>
<sequence length="161" mass="18084">MGSDLDLSASTETGVPAVVHLQNLSLPELQLLKRQVDEELLQLRKNELALEEAVERYRASRSALAQLSHTPEKTDILVPLTASIYVPGKLIENDKVLVDIGTGYHVQKKVPDAMCYIDKNVEMVNTEIVKLNRMIQKKQELTDTTNYHIQLKFLSQQATAS</sequence>
<reference evidence="3 4" key="1">
    <citation type="journal article" date="2020" name="bioRxiv">
        <title>Metabolic contributions of an alphaproteobacterial endosymbiont in the apicomplexan Cardiosporidium cionae.</title>
        <authorList>
            <person name="Hunter E.S."/>
            <person name="Paight C.J."/>
            <person name="Lane C.E."/>
        </authorList>
    </citation>
    <scope>NUCLEOTIDE SEQUENCE [LARGE SCALE GENOMIC DNA]</scope>
    <source>
        <strain evidence="3">ESH_2018</strain>
    </source>
</reference>
<dbReference type="Pfam" id="PF02996">
    <property type="entry name" value="Prefoldin"/>
    <property type="match status" value="1"/>
</dbReference>
<dbReference type="SUPFAM" id="SSF46579">
    <property type="entry name" value="Prefoldin"/>
    <property type="match status" value="1"/>
</dbReference>
<dbReference type="CDD" id="cd23157">
    <property type="entry name" value="Prefoldin_5"/>
    <property type="match status" value="1"/>
</dbReference>
<dbReference type="Proteomes" id="UP000823046">
    <property type="component" value="Unassembled WGS sequence"/>
</dbReference>
<comment type="similarity">
    <text evidence="1">Belongs to the prefoldin subunit alpha family.</text>
</comment>
<comment type="caution">
    <text evidence="3">The sequence shown here is derived from an EMBL/GenBank/DDBJ whole genome shotgun (WGS) entry which is preliminary data.</text>
</comment>